<dbReference type="InParanoid" id="J0LBC9"/>
<evidence type="ECO:0000313" key="2">
    <source>
        <dbReference type="EMBL" id="EJD33758.1"/>
    </source>
</evidence>
<gene>
    <name evidence="2" type="ORF">AURDEDRAFT_177160</name>
</gene>
<organism evidence="2 3">
    <name type="scientific">Auricularia subglabra (strain TFB-10046 / SS5)</name>
    <name type="common">White-rot fungus</name>
    <name type="synonym">Auricularia delicata (strain TFB10046)</name>
    <dbReference type="NCBI Taxonomy" id="717982"/>
    <lineage>
        <taxon>Eukaryota</taxon>
        <taxon>Fungi</taxon>
        <taxon>Dikarya</taxon>
        <taxon>Basidiomycota</taxon>
        <taxon>Agaricomycotina</taxon>
        <taxon>Agaricomycetes</taxon>
        <taxon>Auriculariales</taxon>
        <taxon>Auriculariaceae</taxon>
        <taxon>Auricularia</taxon>
    </lineage>
</organism>
<proteinExistence type="predicted"/>
<dbReference type="KEGG" id="adl:AURDEDRAFT_177160"/>
<accession>J0LBC9</accession>
<dbReference type="Proteomes" id="UP000006514">
    <property type="component" value="Unassembled WGS sequence"/>
</dbReference>
<feature type="region of interest" description="Disordered" evidence="1">
    <location>
        <begin position="1"/>
        <end position="21"/>
    </location>
</feature>
<dbReference type="EMBL" id="JH688093">
    <property type="protein sequence ID" value="EJD33758.1"/>
    <property type="molecule type" value="Genomic_DNA"/>
</dbReference>
<reference evidence="3" key="1">
    <citation type="journal article" date="2012" name="Science">
        <title>The Paleozoic origin of enzymatic lignin decomposition reconstructed from 31 fungal genomes.</title>
        <authorList>
            <person name="Floudas D."/>
            <person name="Binder M."/>
            <person name="Riley R."/>
            <person name="Barry K."/>
            <person name="Blanchette R.A."/>
            <person name="Henrissat B."/>
            <person name="Martinez A.T."/>
            <person name="Otillar R."/>
            <person name="Spatafora J.W."/>
            <person name="Yadav J.S."/>
            <person name="Aerts A."/>
            <person name="Benoit I."/>
            <person name="Boyd A."/>
            <person name="Carlson A."/>
            <person name="Copeland A."/>
            <person name="Coutinho P.M."/>
            <person name="de Vries R.P."/>
            <person name="Ferreira P."/>
            <person name="Findley K."/>
            <person name="Foster B."/>
            <person name="Gaskell J."/>
            <person name="Glotzer D."/>
            <person name="Gorecki P."/>
            <person name="Heitman J."/>
            <person name="Hesse C."/>
            <person name="Hori C."/>
            <person name="Igarashi K."/>
            <person name="Jurgens J.A."/>
            <person name="Kallen N."/>
            <person name="Kersten P."/>
            <person name="Kohler A."/>
            <person name="Kuees U."/>
            <person name="Kumar T.K.A."/>
            <person name="Kuo A."/>
            <person name="LaButti K."/>
            <person name="Larrondo L.F."/>
            <person name="Lindquist E."/>
            <person name="Ling A."/>
            <person name="Lombard V."/>
            <person name="Lucas S."/>
            <person name="Lundell T."/>
            <person name="Martin R."/>
            <person name="McLaughlin D.J."/>
            <person name="Morgenstern I."/>
            <person name="Morin E."/>
            <person name="Murat C."/>
            <person name="Nagy L.G."/>
            <person name="Nolan M."/>
            <person name="Ohm R.A."/>
            <person name="Patyshakuliyeva A."/>
            <person name="Rokas A."/>
            <person name="Ruiz-Duenas F.J."/>
            <person name="Sabat G."/>
            <person name="Salamov A."/>
            <person name="Samejima M."/>
            <person name="Schmutz J."/>
            <person name="Slot J.C."/>
            <person name="St John F."/>
            <person name="Stenlid J."/>
            <person name="Sun H."/>
            <person name="Sun S."/>
            <person name="Syed K."/>
            <person name="Tsang A."/>
            <person name="Wiebenga A."/>
            <person name="Young D."/>
            <person name="Pisabarro A."/>
            <person name="Eastwood D.C."/>
            <person name="Martin F."/>
            <person name="Cullen D."/>
            <person name="Grigoriev I.V."/>
            <person name="Hibbett D.S."/>
        </authorList>
    </citation>
    <scope>NUCLEOTIDE SEQUENCE [LARGE SCALE GENOMIC DNA]</scope>
    <source>
        <strain evidence="3">TFB10046</strain>
    </source>
</reference>
<evidence type="ECO:0000313" key="3">
    <source>
        <dbReference type="Proteomes" id="UP000006514"/>
    </source>
</evidence>
<sequence>MALQSSHAQVPDLQAQASSSTLADIASISSRHRLRRCPYLSRFGRGRSRHAAGCSIGIDIRHDLSPSPPLNSFRISHIVADA</sequence>
<keyword evidence="3" id="KW-1185">Reference proteome</keyword>
<evidence type="ECO:0000256" key="1">
    <source>
        <dbReference type="SAM" id="MobiDB-lite"/>
    </source>
</evidence>
<dbReference type="AlphaFoldDB" id="J0LBC9"/>
<protein>
    <submittedName>
        <fullName evidence="2">Uncharacterized protein</fullName>
    </submittedName>
</protein>
<name>J0LBC9_AURST</name>